<feature type="compositionally biased region" description="Low complexity" evidence="2">
    <location>
        <begin position="143"/>
        <end position="166"/>
    </location>
</feature>
<keyword evidence="4" id="KW-1185">Reference proteome</keyword>
<proteinExistence type="predicted"/>
<feature type="coiled-coil region" evidence="1">
    <location>
        <begin position="1176"/>
        <end position="1203"/>
    </location>
</feature>
<protein>
    <submittedName>
        <fullName evidence="3">PIF1 protein</fullName>
    </submittedName>
</protein>
<dbReference type="PANTHER" id="PTHR47642">
    <property type="entry name" value="ATP-DEPENDENT DNA HELICASE"/>
    <property type="match status" value="1"/>
</dbReference>
<dbReference type="PANTHER" id="PTHR47642:SF5">
    <property type="entry name" value="ATP-DEPENDENT DNA HELICASE"/>
    <property type="match status" value="1"/>
</dbReference>
<evidence type="ECO:0000256" key="2">
    <source>
        <dbReference type="SAM" id="MobiDB-lite"/>
    </source>
</evidence>
<gene>
    <name evidence="3" type="primary">PIF1</name>
    <name evidence="3" type="ORF">SNAT2548_LOCUS7773</name>
</gene>
<accession>A0A812K6G7</accession>
<dbReference type="OrthoDB" id="421356at2759"/>
<organism evidence="3 4">
    <name type="scientific">Symbiodinium natans</name>
    <dbReference type="NCBI Taxonomy" id="878477"/>
    <lineage>
        <taxon>Eukaryota</taxon>
        <taxon>Sar</taxon>
        <taxon>Alveolata</taxon>
        <taxon>Dinophyceae</taxon>
        <taxon>Suessiales</taxon>
        <taxon>Symbiodiniaceae</taxon>
        <taxon>Symbiodinium</taxon>
    </lineage>
</organism>
<evidence type="ECO:0000313" key="3">
    <source>
        <dbReference type="EMBL" id="CAE7217817.1"/>
    </source>
</evidence>
<feature type="region of interest" description="Disordered" evidence="2">
    <location>
        <begin position="555"/>
        <end position="585"/>
    </location>
</feature>
<dbReference type="Pfam" id="PF13604">
    <property type="entry name" value="AAA_30"/>
    <property type="match status" value="1"/>
</dbReference>
<dbReference type="Proteomes" id="UP000604046">
    <property type="component" value="Unassembled WGS sequence"/>
</dbReference>
<dbReference type="SUPFAM" id="SSF52540">
    <property type="entry name" value="P-loop containing nucleoside triphosphate hydrolases"/>
    <property type="match status" value="1"/>
</dbReference>
<dbReference type="InterPro" id="IPR051055">
    <property type="entry name" value="PIF1_helicase"/>
</dbReference>
<evidence type="ECO:0000313" key="4">
    <source>
        <dbReference type="Proteomes" id="UP000604046"/>
    </source>
</evidence>
<reference evidence="3" key="1">
    <citation type="submission" date="2021-02" db="EMBL/GenBank/DDBJ databases">
        <authorList>
            <person name="Dougan E. K."/>
            <person name="Rhodes N."/>
            <person name="Thang M."/>
            <person name="Chan C."/>
        </authorList>
    </citation>
    <scope>NUCLEOTIDE SEQUENCE</scope>
</reference>
<dbReference type="CDD" id="cd18809">
    <property type="entry name" value="SF1_C_RecD"/>
    <property type="match status" value="1"/>
</dbReference>
<dbReference type="EMBL" id="CAJNDS010000557">
    <property type="protein sequence ID" value="CAE7217817.1"/>
    <property type="molecule type" value="Genomic_DNA"/>
</dbReference>
<name>A0A812K6G7_9DINO</name>
<keyword evidence="1" id="KW-0175">Coiled coil</keyword>
<dbReference type="Gene3D" id="3.40.50.300">
    <property type="entry name" value="P-loop containing nucleotide triphosphate hydrolases"/>
    <property type="match status" value="1"/>
</dbReference>
<comment type="caution">
    <text evidence="3">The sequence shown here is derived from an EMBL/GenBank/DDBJ whole genome shotgun (WGS) entry which is preliminary data.</text>
</comment>
<evidence type="ECO:0000256" key="1">
    <source>
        <dbReference type="SAM" id="Coils"/>
    </source>
</evidence>
<feature type="region of interest" description="Disordered" evidence="2">
    <location>
        <begin position="136"/>
        <end position="192"/>
    </location>
</feature>
<sequence>MAPKLAGTYGRGGALRHVEDLRAEGLGEAALRQRLRDEGYAAPRISQLLKGTRPTAPVAAPRARPAAALAPEAVEPTVDVELVELGIQEDDAVTESLDQAEFEWHVDHAMEAVGPHDDASSEEGDVGTLLNDERVLSSGDSESGQPGPAQPSAQPSAQPALPPASAVRAPGRTHVGPPLRKPARGPWPNEQCPGLPGSPCTFHAAATGRPARIHRDRGETHCLLCDGGKCRATGKDVLANVLEKFRDKNLTVHGAALERLRQHLGQSELAALQDPWAACLQERKSVGSILKPKAREHYAAEVKRDRRVARRKVFFPEKMRARATEAEEAAEMEHVKAVGHVEDLAANDTGLPSPKCSIPRLVEAWCKQGSWGVCEKCHSLCPRPLRPMDARRIAKPVIPSAQCTACQKGEHVPQPEDVPPPLRGLKPKVLEALRPLEIDTGVADRAPFGYRVHTAMICFAWEPVSVEYKIAHLEKRKDRRAAEAAYLHLMGSTVSAYRTFIERHEDFLKKHGDHADRKLRKRPLRFLEEEGLECCLWPHLYHHKNLCETVARATHETRQQRGHKRRAEDSNDDEDAETEGERDVEGVGDAVAGSKMGRIKRGFIRKVLSPVIGFGADYQLLHFVYDLSMWTTIGTKRNIAARTGVPLRLLLKGSPWTPQYWRVRHQALVDMQRQCGNATLFRTRHLAGAETLHMAHILMQLDKGYFCGDWAKAGRADRIWKEHLLGPHVPNSTNTVVAHATRLEFQDGKRKRGTQRYHGRGTTHSHSLDFLTNIADIGLETKVQATIPPKDTEPLLHGLVMDSQCDYRDSKLPVREAPSTWDPDAKKVLLHHSTDDKEAKIRAYFKDTMEVTKCHEDVQQGDGNGAVLRYVSTYNMKFSNSMDSDWLNGAASDYSTAAGVLRRYQPLEPEMWLTLAQERFPQVHLSGTFVDYMAPSLDVEEKPQYLQHYEGCAWRREDMTLLEFLRKSNAKGDLIHHICQKHQDMVLEEVRTAGVLYRQHRAERRARGREPLALTEFLADRDYIGLTSLQSFANAYECRGEKLAAVSTHSMLNDRYYGQWLALNRPFRRLEEFAEAAPEVAERVPEKYRHFALCMHHAADFWEDESLVRGAMELEARSNAFIDTILRKIRAQHHLVKRYLTGAIPVTEVLSAEESEEGSAAADAGKRATKLTHSQKRLARAMQEQLQNALQAAEARDDETLEACVTAAEANKILFANGPPGTGKTHVLHEQIRRWKAKGARVLFALPTGQLASEMRALHPDVDVDTSHGAFLLHKDLQEAAAILTQYDLVVVDEVSMLTDKHFEHILALWKHADQLPCLVLLGDFWQLPVVDRDAARCEQSPAWTGHVRTVDFYEQVRCKCPVLQKKLDILRTAVPSVKQLKDILRGHRAWMTREPTAYNVLDLFRQHENTTVVTCTRHGAATVNDLAAQVFFEDRHKRPLGSLPVDYEANPDNYTSTGRLRSGRLEPARRDVYAGMRIFLTRNMSKEDDFVNGMAATVEGYDEVACFPIRLGYASTVPKVQGMTLPHVTLWLDRAGCRAAAYVALSRVERDENYLIAGLVCPKHFVPAH</sequence>
<dbReference type="InterPro" id="IPR027417">
    <property type="entry name" value="P-loop_NTPase"/>
</dbReference>